<evidence type="ECO:0000313" key="1">
    <source>
        <dbReference type="EMBL" id="OKH48315.1"/>
    </source>
</evidence>
<organism evidence="1 2">
    <name type="scientific">Phormidium tenue NIES-30</name>
    <dbReference type="NCBI Taxonomy" id="549789"/>
    <lineage>
        <taxon>Bacteria</taxon>
        <taxon>Bacillati</taxon>
        <taxon>Cyanobacteriota</taxon>
        <taxon>Cyanophyceae</taxon>
        <taxon>Oscillatoriophycideae</taxon>
        <taxon>Oscillatoriales</taxon>
        <taxon>Oscillatoriaceae</taxon>
        <taxon>Phormidium</taxon>
    </lineage>
</organism>
<reference evidence="1 2" key="1">
    <citation type="submission" date="2016-11" db="EMBL/GenBank/DDBJ databases">
        <title>Draft Genome Sequences of Nine Cyanobacterial Strains from Diverse Habitats.</title>
        <authorList>
            <person name="Zhu T."/>
            <person name="Hou S."/>
            <person name="Lu X."/>
            <person name="Hess W.R."/>
        </authorList>
    </citation>
    <scope>NUCLEOTIDE SEQUENCE [LARGE SCALE GENOMIC DNA]</scope>
    <source>
        <strain evidence="1 2">NIES-30</strain>
    </source>
</reference>
<accession>A0A1U7J600</accession>
<dbReference type="InterPro" id="IPR021799">
    <property type="entry name" value="PIN-like_prokaryotic"/>
</dbReference>
<protein>
    <recommendedName>
        <fullName evidence="3">PIN domain-containing protein</fullName>
    </recommendedName>
</protein>
<name>A0A1U7J600_9CYAN</name>
<comment type="caution">
    <text evidence="1">The sequence shown here is derived from an EMBL/GenBank/DDBJ whole genome shotgun (WGS) entry which is preliminary data.</text>
</comment>
<evidence type="ECO:0000313" key="2">
    <source>
        <dbReference type="Proteomes" id="UP000185557"/>
    </source>
</evidence>
<dbReference type="RefSeq" id="WP_073608244.1">
    <property type="nucleotide sequence ID" value="NZ_MRCG01000006.1"/>
</dbReference>
<dbReference type="AlphaFoldDB" id="A0A1U7J600"/>
<keyword evidence="2" id="KW-1185">Reference proteome</keyword>
<gene>
    <name evidence="1" type="ORF">NIES30_09770</name>
</gene>
<sequence length="185" mass="20929">MQIFHSHLVIDACCILNFSASGYLLSILKSIPAQVIVTETVRSDELTTLQVIDDNQDEAVTQFEAAIKQGVIKIVDFETEDEFETFINYVSGLKDDGEAATFAVAFHHGWAIATDDKRATSFSQRELSHLQLLTTLDLIKYWAESTKPNSTQIAEALSAIHTKGRYKPNKEHPLWNWWNAVMQNR</sequence>
<proteinExistence type="predicted"/>
<dbReference type="Proteomes" id="UP000185557">
    <property type="component" value="Unassembled WGS sequence"/>
</dbReference>
<dbReference type="OrthoDB" id="486833at2"/>
<evidence type="ECO:0008006" key="3">
    <source>
        <dbReference type="Google" id="ProtNLM"/>
    </source>
</evidence>
<dbReference type="STRING" id="549789.NIES30_09770"/>
<dbReference type="EMBL" id="MRCG01000006">
    <property type="protein sequence ID" value="OKH48315.1"/>
    <property type="molecule type" value="Genomic_DNA"/>
</dbReference>
<dbReference type="Pfam" id="PF11848">
    <property type="entry name" value="DUF3368"/>
    <property type="match status" value="1"/>
</dbReference>